<sequence length="34" mass="3842">MCIICSVYIFASMYRLVFSVLISCVLSHPCNVTK</sequence>
<evidence type="ECO:0000313" key="3">
    <source>
        <dbReference type="Proteomes" id="UP000006000"/>
    </source>
</evidence>
<protein>
    <submittedName>
        <fullName evidence="2">Uncharacterized protein</fullName>
    </submittedName>
</protein>
<feature type="transmembrane region" description="Helical" evidence="1">
    <location>
        <begin position="7"/>
        <end position="28"/>
    </location>
</feature>
<gene>
    <name evidence="2" type="ORF">EUBVEN_02732</name>
</gene>
<reference evidence="2 3" key="1">
    <citation type="submission" date="2007-03" db="EMBL/GenBank/DDBJ databases">
        <authorList>
            <person name="Fulton L."/>
            <person name="Clifton S."/>
            <person name="Fulton B."/>
            <person name="Xu J."/>
            <person name="Minx P."/>
            <person name="Pepin K.H."/>
            <person name="Johnson M."/>
            <person name="Thiruvilangam P."/>
            <person name="Bhonagiri V."/>
            <person name="Nash W.E."/>
            <person name="Mardis E.R."/>
            <person name="Wilson R.K."/>
        </authorList>
    </citation>
    <scope>NUCLEOTIDE SEQUENCE [LARGE SCALE GENOMIC DNA]</scope>
    <source>
        <strain evidence="2 3">ATCC 27560</strain>
    </source>
</reference>
<reference evidence="2 3" key="2">
    <citation type="submission" date="2007-04" db="EMBL/GenBank/DDBJ databases">
        <title>Draft genome sequence of Eubacterium ventriosum (ATCC 27560).</title>
        <authorList>
            <person name="Sudarsanam P."/>
            <person name="Ley R."/>
            <person name="Guruge J."/>
            <person name="Turnbaugh P.J."/>
            <person name="Mahowald M."/>
            <person name="Liep D."/>
            <person name="Gordon J."/>
        </authorList>
    </citation>
    <scope>NUCLEOTIDE SEQUENCE [LARGE SCALE GENOMIC DNA]</scope>
    <source>
        <strain evidence="2 3">ATCC 27560</strain>
    </source>
</reference>
<dbReference type="EMBL" id="AAVL02000038">
    <property type="protein sequence ID" value="EDM50086.1"/>
    <property type="molecule type" value="Genomic_DNA"/>
</dbReference>
<proteinExistence type="predicted"/>
<keyword evidence="1" id="KW-0812">Transmembrane</keyword>
<dbReference type="HOGENOM" id="CLU_3373833_0_0_9"/>
<name>A5ZAI5_9FIRM</name>
<keyword evidence="1" id="KW-0472">Membrane</keyword>
<comment type="caution">
    <text evidence="2">The sequence shown here is derived from an EMBL/GenBank/DDBJ whole genome shotgun (WGS) entry which is preliminary data.</text>
</comment>
<evidence type="ECO:0000313" key="2">
    <source>
        <dbReference type="EMBL" id="EDM50086.1"/>
    </source>
</evidence>
<dbReference type="AlphaFoldDB" id="A5ZAI5"/>
<accession>A5ZAI5</accession>
<evidence type="ECO:0000256" key="1">
    <source>
        <dbReference type="SAM" id="Phobius"/>
    </source>
</evidence>
<dbReference type="Proteomes" id="UP000006000">
    <property type="component" value="Unassembled WGS sequence"/>
</dbReference>
<organism evidence="2 3">
    <name type="scientific">Eubacterium ventriosum ATCC 27560</name>
    <dbReference type="NCBI Taxonomy" id="411463"/>
    <lineage>
        <taxon>Bacteria</taxon>
        <taxon>Bacillati</taxon>
        <taxon>Bacillota</taxon>
        <taxon>Clostridia</taxon>
        <taxon>Eubacteriales</taxon>
        <taxon>Eubacteriaceae</taxon>
        <taxon>Eubacterium</taxon>
    </lineage>
</organism>
<keyword evidence="1" id="KW-1133">Transmembrane helix</keyword>